<evidence type="ECO:0000256" key="4">
    <source>
        <dbReference type="ARBA" id="ARBA00023136"/>
    </source>
</evidence>
<gene>
    <name evidence="8" type="ORF">LTR78_006667</name>
</gene>
<keyword evidence="3 6" id="KW-1133">Transmembrane helix</keyword>
<dbReference type="EMBL" id="JAUTXT010000025">
    <property type="protein sequence ID" value="KAK3673433.1"/>
    <property type="molecule type" value="Genomic_DNA"/>
</dbReference>
<evidence type="ECO:0000259" key="7">
    <source>
        <dbReference type="Pfam" id="PF20684"/>
    </source>
</evidence>
<evidence type="ECO:0000313" key="8">
    <source>
        <dbReference type="EMBL" id="KAK3673433.1"/>
    </source>
</evidence>
<feature type="transmembrane region" description="Helical" evidence="6">
    <location>
        <begin position="119"/>
        <end position="144"/>
    </location>
</feature>
<proteinExistence type="inferred from homology"/>
<organism evidence="8 9">
    <name type="scientific">Recurvomyces mirabilis</name>
    <dbReference type="NCBI Taxonomy" id="574656"/>
    <lineage>
        <taxon>Eukaryota</taxon>
        <taxon>Fungi</taxon>
        <taxon>Dikarya</taxon>
        <taxon>Ascomycota</taxon>
        <taxon>Pezizomycotina</taxon>
        <taxon>Dothideomycetes</taxon>
        <taxon>Dothideomycetidae</taxon>
        <taxon>Mycosphaerellales</taxon>
        <taxon>Teratosphaeriaceae</taxon>
        <taxon>Recurvomyces</taxon>
    </lineage>
</organism>
<keyword evidence="4 6" id="KW-0472">Membrane</keyword>
<feature type="domain" description="Rhodopsin" evidence="7">
    <location>
        <begin position="29"/>
        <end position="270"/>
    </location>
</feature>
<dbReference type="GO" id="GO:0016020">
    <property type="term" value="C:membrane"/>
    <property type="evidence" value="ECO:0007669"/>
    <property type="project" value="UniProtKB-SubCell"/>
</dbReference>
<feature type="transmembrane region" description="Helical" evidence="6">
    <location>
        <begin position="12"/>
        <end position="33"/>
    </location>
</feature>
<dbReference type="Proteomes" id="UP001274830">
    <property type="component" value="Unassembled WGS sequence"/>
</dbReference>
<dbReference type="InterPro" id="IPR052337">
    <property type="entry name" value="SAT4-like"/>
</dbReference>
<feature type="transmembrane region" description="Helical" evidence="6">
    <location>
        <begin position="45"/>
        <end position="67"/>
    </location>
</feature>
<comment type="similarity">
    <text evidence="5">Belongs to the SAT4 family.</text>
</comment>
<name>A0AAE1BZN3_9PEZI</name>
<dbReference type="PANTHER" id="PTHR33048">
    <property type="entry name" value="PTH11-LIKE INTEGRAL MEMBRANE PROTEIN (AFU_ORTHOLOGUE AFUA_5G11245)"/>
    <property type="match status" value="1"/>
</dbReference>
<feature type="transmembrane region" description="Helical" evidence="6">
    <location>
        <begin position="87"/>
        <end position="107"/>
    </location>
</feature>
<keyword evidence="2 6" id="KW-0812">Transmembrane</keyword>
<evidence type="ECO:0000313" key="9">
    <source>
        <dbReference type="Proteomes" id="UP001274830"/>
    </source>
</evidence>
<protein>
    <recommendedName>
        <fullName evidence="7">Rhodopsin domain-containing protein</fullName>
    </recommendedName>
</protein>
<dbReference type="PANTHER" id="PTHR33048:SF31">
    <property type="entry name" value="INTEGRAL MEMBRANE PROTEIN"/>
    <property type="match status" value="1"/>
</dbReference>
<evidence type="ECO:0000256" key="2">
    <source>
        <dbReference type="ARBA" id="ARBA00022692"/>
    </source>
</evidence>
<dbReference type="InterPro" id="IPR049326">
    <property type="entry name" value="Rhodopsin_dom_fungi"/>
</dbReference>
<reference evidence="8" key="1">
    <citation type="submission" date="2023-07" db="EMBL/GenBank/DDBJ databases">
        <title>Black Yeasts Isolated from many extreme environments.</title>
        <authorList>
            <person name="Coleine C."/>
            <person name="Stajich J.E."/>
            <person name="Selbmann L."/>
        </authorList>
    </citation>
    <scope>NUCLEOTIDE SEQUENCE</scope>
    <source>
        <strain evidence="8">CCFEE 5485</strain>
    </source>
</reference>
<comment type="caution">
    <text evidence="8">The sequence shown here is derived from an EMBL/GenBank/DDBJ whole genome shotgun (WGS) entry which is preliminary data.</text>
</comment>
<evidence type="ECO:0000256" key="6">
    <source>
        <dbReference type="SAM" id="Phobius"/>
    </source>
</evidence>
<feature type="transmembrane region" description="Helical" evidence="6">
    <location>
        <begin position="247"/>
        <end position="268"/>
    </location>
</feature>
<evidence type="ECO:0000256" key="3">
    <source>
        <dbReference type="ARBA" id="ARBA00022989"/>
    </source>
</evidence>
<comment type="subcellular location">
    <subcellularLocation>
        <location evidence="1">Membrane</location>
        <topology evidence="1">Multi-pass membrane protein</topology>
    </subcellularLocation>
</comment>
<keyword evidence="9" id="KW-1185">Reference proteome</keyword>
<sequence>MGFPFTDNAPNLAAVVIVLFIASAIVFPLRIYIRLSKKVWGVDDWMIVAAVLPFIAFSSACLSGSFHGIGVRQERLTDDQAKQGLKVFFLFEILWCITVIPTKLAISFQLARIAGPKQFYVYILWAMSAIQTIVSLVALFYIIFRCKPVSYAWNTSTPGGHCEPASTLTDIYYAATAINIVFDYGCSILPIPLLWSLQMNANAKITVAILLSLGVLASLSACVRLKYTVALTNATDYLYSISNVVIWGYAEIGVGFFVACAATLRPLVRRFVDLRASSDKRSRQDHLNALPEDVQLASRLGGHENGWYGELKQPKVSTSEERLVPQGQEIVISKSVQQSSAGGGTSR</sequence>
<feature type="transmembrane region" description="Helical" evidence="6">
    <location>
        <begin position="171"/>
        <end position="195"/>
    </location>
</feature>
<evidence type="ECO:0000256" key="5">
    <source>
        <dbReference type="ARBA" id="ARBA00038359"/>
    </source>
</evidence>
<dbReference type="AlphaFoldDB" id="A0AAE1BZN3"/>
<accession>A0AAE1BZN3</accession>
<feature type="transmembrane region" description="Helical" evidence="6">
    <location>
        <begin position="207"/>
        <end position="227"/>
    </location>
</feature>
<dbReference type="Pfam" id="PF20684">
    <property type="entry name" value="Fung_rhodopsin"/>
    <property type="match status" value="1"/>
</dbReference>
<evidence type="ECO:0000256" key="1">
    <source>
        <dbReference type="ARBA" id="ARBA00004141"/>
    </source>
</evidence>